<feature type="domain" description="ATP-dependent DNA ligase family profile" evidence="14">
    <location>
        <begin position="307"/>
        <end position="437"/>
    </location>
</feature>
<evidence type="ECO:0000256" key="4">
    <source>
        <dbReference type="ARBA" id="ARBA00022705"/>
    </source>
</evidence>
<evidence type="ECO:0000313" key="16">
    <source>
        <dbReference type="Proteomes" id="UP000325286"/>
    </source>
</evidence>
<dbReference type="PANTHER" id="PTHR45674:SF13">
    <property type="entry name" value="DNA LIGASE-RELATED"/>
    <property type="match status" value="1"/>
</dbReference>
<evidence type="ECO:0000256" key="3">
    <source>
        <dbReference type="ARBA" id="ARBA00022618"/>
    </source>
</evidence>
<dbReference type="InterPro" id="IPR026333">
    <property type="entry name" value="ATP_dep_DNA_lig_pp_1105_fam"/>
</dbReference>
<dbReference type="PANTHER" id="PTHR45674">
    <property type="entry name" value="DNA LIGASE 1/3 FAMILY MEMBER"/>
    <property type="match status" value="1"/>
</dbReference>
<name>A0A5B9QT89_9BACT</name>
<dbReference type="PROSITE" id="PS50160">
    <property type="entry name" value="DNA_LIGASE_A3"/>
    <property type="match status" value="1"/>
</dbReference>
<dbReference type="Proteomes" id="UP000325286">
    <property type="component" value="Chromosome"/>
</dbReference>
<dbReference type="NCBIfam" id="TIGR04120">
    <property type="entry name" value="DNA_lig_bact"/>
    <property type="match status" value="1"/>
</dbReference>
<dbReference type="InterPro" id="IPR012308">
    <property type="entry name" value="DNA_ligase_ATP-dep_N"/>
</dbReference>
<dbReference type="GO" id="GO:0046872">
    <property type="term" value="F:metal ion binding"/>
    <property type="evidence" value="ECO:0007669"/>
    <property type="project" value="UniProtKB-KW"/>
</dbReference>
<dbReference type="SUPFAM" id="SSF56091">
    <property type="entry name" value="DNA ligase/mRNA capping enzyme, catalytic domain"/>
    <property type="match status" value="1"/>
</dbReference>
<organism evidence="15 16">
    <name type="scientific">Roseimaritima ulvae</name>
    <dbReference type="NCBI Taxonomy" id="980254"/>
    <lineage>
        <taxon>Bacteria</taxon>
        <taxon>Pseudomonadati</taxon>
        <taxon>Planctomycetota</taxon>
        <taxon>Planctomycetia</taxon>
        <taxon>Pirellulales</taxon>
        <taxon>Pirellulaceae</taxon>
        <taxon>Roseimaritima</taxon>
    </lineage>
</organism>
<dbReference type="RefSeq" id="WP_068131810.1">
    <property type="nucleotide sequence ID" value="NZ_CP042914.1"/>
</dbReference>
<dbReference type="GO" id="GO:0006310">
    <property type="term" value="P:DNA recombination"/>
    <property type="evidence" value="ECO:0007669"/>
    <property type="project" value="UniProtKB-KW"/>
</dbReference>
<dbReference type="Pfam" id="PF04679">
    <property type="entry name" value="DNA_ligase_A_C"/>
    <property type="match status" value="1"/>
</dbReference>
<dbReference type="EC" id="6.5.1.1" evidence="1"/>
<keyword evidence="3" id="KW-0132">Cell division</keyword>
<proteinExistence type="predicted"/>
<gene>
    <name evidence="15" type="ORF">UC8_29680</name>
</gene>
<evidence type="ECO:0000256" key="13">
    <source>
        <dbReference type="ARBA" id="ARBA00034003"/>
    </source>
</evidence>
<sequence>MIRFAALYDSLDATTKTNEKIAAMADYFATASPADAAWATYFLSGNKLRRLVPTKLLRVWAAEEAGIESWLFDESYHAVGDLAETLSLIVPPGRMVDDLSLTHWVEQRLMTLKGLDEEALRTQVLTIWRQTPVEVRFVIMKLITGAFRVGVSKRLVTRAIAEQSNVTADVVSHRLMGDWTPSAEFFQHLVDPDTQDTQASQPYPFCLAHAIDIQLGPETLGSAAEYVAEWKWDGIRGQVIRRQGQSFIWSRGEELMENRWPEIESAAACLPDGTVLDGEILASLPDGQVLPFAMLQRRIGRKTVGKKLLSEVPVVFHAFDLLEHQGQDLRTTPLTQRRRQLEQLLSAVDHPHLKITDLLKANDWADWASIRGHSRQNNAEGLMLKRKDSVYDVGRVRGTWWKWKVAPYTIDAVLIYARKGHGRRASLFTDYTFALWDGEALVPFAKAYSGLTDKEIRQVDQFVRSHTQDTFGPVRSVQPQLVMELAFEGLQRSKRHKSGIATRFPRILRWRHDKQPQDANHLDDLLQLLPNET</sequence>
<evidence type="ECO:0000256" key="8">
    <source>
        <dbReference type="ARBA" id="ARBA00022840"/>
    </source>
</evidence>
<evidence type="ECO:0000256" key="7">
    <source>
        <dbReference type="ARBA" id="ARBA00022763"/>
    </source>
</evidence>
<evidence type="ECO:0000256" key="12">
    <source>
        <dbReference type="ARBA" id="ARBA00023306"/>
    </source>
</evidence>
<keyword evidence="16" id="KW-1185">Reference proteome</keyword>
<dbReference type="GO" id="GO:0006260">
    <property type="term" value="P:DNA replication"/>
    <property type="evidence" value="ECO:0007669"/>
    <property type="project" value="UniProtKB-KW"/>
</dbReference>
<evidence type="ECO:0000259" key="14">
    <source>
        <dbReference type="PROSITE" id="PS50160"/>
    </source>
</evidence>
<evidence type="ECO:0000256" key="9">
    <source>
        <dbReference type="ARBA" id="ARBA00022842"/>
    </source>
</evidence>
<keyword evidence="11" id="KW-0234">DNA repair</keyword>
<dbReference type="Gene3D" id="3.30.470.30">
    <property type="entry name" value="DNA ligase/mRNA capping enzyme"/>
    <property type="match status" value="1"/>
</dbReference>
<keyword evidence="4" id="KW-0235">DNA replication</keyword>
<dbReference type="Pfam" id="PF01068">
    <property type="entry name" value="DNA_ligase_A_M"/>
    <property type="match status" value="1"/>
</dbReference>
<dbReference type="EMBL" id="CP042914">
    <property type="protein sequence ID" value="QEG40950.1"/>
    <property type="molecule type" value="Genomic_DNA"/>
</dbReference>
<dbReference type="NCBIfam" id="NF006701">
    <property type="entry name" value="PRK09247.1"/>
    <property type="match status" value="1"/>
</dbReference>
<dbReference type="KEGG" id="rul:UC8_29680"/>
<dbReference type="GO" id="GO:0005524">
    <property type="term" value="F:ATP binding"/>
    <property type="evidence" value="ECO:0007669"/>
    <property type="project" value="UniProtKB-KW"/>
</dbReference>
<evidence type="ECO:0000256" key="11">
    <source>
        <dbReference type="ARBA" id="ARBA00023204"/>
    </source>
</evidence>
<protein>
    <recommendedName>
        <fullName evidence="1">DNA ligase (ATP)</fullName>
        <ecNumber evidence="1">6.5.1.1</ecNumber>
    </recommendedName>
</protein>
<dbReference type="InterPro" id="IPR012309">
    <property type="entry name" value="DNA_ligase_ATP-dep_C"/>
</dbReference>
<dbReference type="SUPFAM" id="SSF50249">
    <property type="entry name" value="Nucleic acid-binding proteins"/>
    <property type="match status" value="1"/>
</dbReference>
<keyword evidence="7" id="KW-0227">DNA damage</keyword>
<dbReference type="InterPro" id="IPR012310">
    <property type="entry name" value="DNA_ligase_ATP-dep_cent"/>
</dbReference>
<evidence type="ECO:0000256" key="5">
    <source>
        <dbReference type="ARBA" id="ARBA00022723"/>
    </source>
</evidence>
<dbReference type="Gene3D" id="1.10.3260.10">
    <property type="entry name" value="DNA ligase, ATP-dependent, N-terminal domain"/>
    <property type="match status" value="1"/>
</dbReference>
<reference evidence="15 16" key="1">
    <citation type="submission" date="2019-08" db="EMBL/GenBank/DDBJ databases">
        <title>Deep-cultivation of Planctomycetes and their phenomic and genomic characterization uncovers novel biology.</title>
        <authorList>
            <person name="Wiegand S."/>
            <person name="Jogler M."/>
            <person name="Boedeker C."/>
            <person name="Pinto D."/>
            <person name="Vollmers J."/>
            <person name="Rivas-Marin E."/>
            <person name="Kohn T."/>
            <person name="Peeters S.H."/>
            <person name="Heuer A."/>
            <person name="Rast P."/>
            <person name="Oberbeckmann S."/>
            <person name="Bunk B."/>
            <person name="Jeske O."/>
            <person name="Meyerdierks A."/>
            <person name="Storesund J.E."/>
            <person name="Kallscheuer N."/>
            <person name="Luecker S."/>
            <person name="Lage O.M."/>
            <person name="Pohl T."/>
            <person name="Merkel B.J."/>
            <person name="Hornburger P."/>
            <person name="Mueller R.-W."/>
            <person name="Bruemmer F."/>
            <person name="Labrenz M."/>
            <person name="Spormann A.M."/>
            <person name="Op den Camp H."/>
            <person name="Overmann J."/>
            <person name="Amann R."/>
            <person name="Jetten M.S.M."/>
            <person name="Mascher T."/>
            <person name="Medema M.H."/>
            <person name="Devos D.P."/>
            <person name="Kaster A.-K."/>
            <person name="Ovreas L."/>
            <person name="Rohde M."/>
            <person name="Galperin M.Y."/>
            <person name="Jogler C."/>
        </authorList>
    </citation>
    <scope>NUCLEOTIDE SEQUENCE [LARGE SCALE GENOMIC DNA]</scope>
    <source>
        <strain evidence="15 16">UC8</strain>
    </source>
</reference>
<evidence type="ECO:0000256" key="10">
    <source>
        <dbReference type="ARBA" id="ARBA00023172"/>
    </source>
</evidence>
<keyword evidence="6" id="KW-0547">Nucleotide-binding</keyword>
<keyword evidence="9" id="KW-0460">Magnesium</keyword>
<comment type="catalytic activity">
    <reaction evidence="13">
        <text>ATP + (deoxyribonucleotide)n-3'-hydroxyl + 5'-phospho-(deoxyribonucleotide)m = (deoxyribonucleotide)n+m + AMP + diphosphate.</text>
        <dbReference type="EC" id="6.5.1.1"/>
    </reaction>
</comment>
<dbReference type="GO" id="GO:0006281">
    <property type="term" value="P:DNA repair"/>
    <property type="evidence" value="ECO:0007669"/>
    <property type="project" value="UniProtKB-KW"/>
</dbReference>
<evidence type="ECO:0000313" key="15">
    <source>
        <dbReference type="EMBL" id="QEG40950.1"/>
    </source>
</evidence>
<dbReference type="CDD" id="cd07972">
    <property type="entry name" value="OBF_DNA_ligase_Arch_LigB"/>
    <property type="match status" value="1"/>
</dbReference>
<keyword evidence="2 15" id="KW-0436">Ligase</keyword>
<keyword evidence="8" id="KW-0067">ATP-binding</keyword>
<dbReference type="AlphaFoldDB" id="A0A5B9QT89"/>
<dbReference type="Pfam" id="PF04675">
    <property type="entry name" value="DNA_ligase_A_N"/>
    <property type="match status" value="1"/>
</dbReference>
<dbReference type="CDD" id="cd07897">
    <property type="entry name" value="Adenylation_DNA_ligase_Bac1"/>
    <property type="match status" value="1"/>
</dbReference>
<keyword evidence="12" id="KW-0131">Cell cycle</keyword>
<evidence type="ECO:0000256" key="2">
    <source>
        <dbReference type="ARBA" id="ARBA00022598"/>
    </source>
</evidence>
<dbReference type="GO" id="GO:0003677">
    <property type="term" value="F:DNA binding"/>
    <property type="evidence" value="ECO:0007669"/>
    <property type="project" value="InterPro"/>
</dbReference>
<keyword evidence="5" id="KW-0479">Metal-binding</keyword>
<dbReference type="InterPro" id="IPR036599">
    <property type="entry name" value="DNA_ligase_N_sf"/>
</dbReference>
<dbReference type="InterPro" id="IPR016059">
    <property type="entry name" value="DNA_ligase_ATP-dep_CS"/>
</dbReference>
<dbReference type="PROSITE" id="PS00697">
    <property type="entry name" value="DNA_LIGASE_A1"/>
    <property type="match status" value="1"/>
</dbReference>
<keyword evidence="10" id="KW-0233">DNA recombination</keyword>
<dbReference type="Gene3D" id="2.40.50.140">
    <property type="entry name" value="Nucleic acid-binding proteins"/>
    <property type="match status" value="1"/>
</dbReference>
<dbReference type="SUPFAM" id="SSF117018">
    <property type="entry name" value="ATP-dependent DNA ligase DNA-binding domain"/>
    <property type="match status" value="1"/>
</dbReference>
<dbReference type="InterPro" id="IPR050191">
    <property type="entry name" value="ATP-dep_DNA_ligase"/>
</dbReference>
<dbReference type="InterPro" id="IPR012340">
    <property type="entry name" value="NA-bd_OB-fold"/>
</dbReference>
<dbReference type="GO" id="GO:0003910">
    <property type="term" value="F:DNA ligase (ATP) activity"/>
    <property type="evidence" value="ECO:0007669"/>
    <property type="project" value="UniProtKB-EC"/>
</dbReference>
<evidence type="ECO:0000256" key="1">
    <source>
        <dbReference type="ARBA" id="ARBA00012727"/>
    </source>
</evidence>
<dbReference type="OrthoDB" id="9767858at2"/>
<evidence type="ECO:0000256" key="6">
    <source>
        <dbReference type="ARBA" id="ARBA00022741"/>
    </source>
</evidence>
<accession>A0A5B9QT89</accession>
<dbReference type="GO" id="GO:0051301">
    <property type="term" value="P:cell division"/>
    <property type="evidence" value="ECO:0007669"/>
    <property type="project" value="UniProtKB-KW"/>
</dbReference>